<dbReference type="GeneID" id="43655674"/>
<organism evidence="2 3">
    <name type="scientific">Aspergillus caelatus</name>
    <dbReference type="NCBI Taxonomy" id="61420"/>
    <lineage>
        <taxon>Eukaryota</taxon>
        <taxon>Fungi</taxon>
        <taxon>Dikarya</taxon>
        <taxon>Ascomycota</taxon>
        <taxon>Pezizomycotina</taxon>
        <taxon>Eurotiomycetes</taxon>
        <taxon>Eurotiomycetidae</taxon>
        <taxon>Eurotiales</taxon>
        <taxon>Aspergillaceae</taxon>
        <taxon>Aspergillus</taxon>
        <taxon>Aspergillus subgen. Circumdati</taxon>
    </lineage>
</organism>
<accession>A0A5N6ZLV0</accession>
<evidence type="ECO:0000313" key="3">
    <source>
        <dbReference type="Proteomes" id="UP000326268"/>
    </source>
</evidence>
<dbReference type="EMBL" id="ML737901">
    <property type="protein sequence ID" value="KAE8358368.1"/>
    <property type="molecule type" value="Genomic_DNA"/>
</dbReference>
<dbReference type="AlphaFoldDB" id="A0A5N6ZLV0"/>
<reference evidence="2 3" key="1">
    <citation type="submission" date="2019-04" db="EMBL/GenBank/DDBJ databases">
        <title>Friends and foes A comparative genomics studyof 23 Aspergillus species from section Flavi.</title>
        <authorList>
            <consortium name="DOE Joint Genome Institute"/>
            <person name="Kjaerbolling I."/>
            <person name="Vesth T."/>
            <person name="Frisvad J.C."/>
            <person name="Nybo J.L."/>
            <person name="Theobald S."/>
            <person name="Kildgaard S."/>
            <person name="Isbrandt T."/>
            <person name="Kuo A."/>
            <person name="Sato A."/>
            <person name="Lyhne E.K."/>
            <person name="Kogle M.E."/>
            <person name="Wiebenga A."/>
            <person name="Kun R.S."/>
            <person name="Lubbers R.J."/>
            <person name="Makela M.R."/>
            <person name="Barry K."/>
            <person name="Chovatia M."/>
            <person name="Clum A."/>
            <person name="Daum C."/>
            <person name="Haridas S."/>
            <person name="He G."/>
            <person name="LaButti K."/>
            <person name="Lipzen A."/>
            <person name="Mondo S."/>
            <person name="Riley R."/>
            <person name="Salamov A."/>
            <person name="Simmons B.A."/>
            <person name="Magnuson J.K."/>
            <person name="Henrissat B."/>
            <person name="Mortensen U.H."/>
            <person name="Larsen T.O."/>
            <person name="Devries R.P."/>
            <person name="Grigoriev I.V."/>
            <person name="Machida M."/>
            <person name="Baker S.E."/>
            <person name="Andersen M.R."/>
        </authorList>
    </citation>
    <scope>NUCLEOTIDE SEQUENCE [LARGE SCALE GENOMIC DNA]</scope>
    <source>
        <strain evidence="2 3">CBS 763.97</strain>
    </source>
</reference>
<keyword evidence="3" id="KW-1185">Reference proteome</keyword>
<evidence type="ECO:0000256" key="1">
    <source>
        <dbReference type="SAM" id="SignalP"/>
    </source>
</evidence>
<keyword evidence="1" id="KW-0732">Signal</keyword>
<dbReference type="Proteomes" id="UP000326268">
    <property type="component" value="Unassembled WGS sequence"/>
</dbReference>
<protein>
    <submittedName>
        <fullName evidence="2">Uncharacterized protein</fullName>
    </submittedName>
</protein>
<dbReference type="RefSeq" id="XP_031921449.1">
    <property type="nucleotide sequence ID" value="XM_032071228.1"/>
</dbReference>
<name>A0A5N6ZLV0_9EURO</name>
<sequence>MRLLWSLAWLALTVCANAFRPGKDPLRHTQTRKHRSPLSILTCGPKLALADTVSLSTSNSRNVSVGFIRFERNTTALQKRMELPGDSLGKFYQKELPHLTEPIVPHEEAPTAEDMSTGVMKAFSSVRRRQQYSTGTAHLSGCTTMYIISRKGVYATHWWENVSFAPDPIWRNSPDQTDDEIFQATVIDMLRNGGRYHPKLDKNLIEDDYIRAYLIRPATAYNEGPDGVGYTQRWAQIRTTVGELVPKLQDTSLWTEIPYNALDNDDPDLDEQDGTSGKNLFKYDPLHIFESGVKGPLAMLWVEDKLTPYHEDHW</sequence>
<evidence type="ECO:0000313" key="2">
    <source>
        <dbReference type="EMBL" id="KAE8358368.1"/>
    </source>
</evidence>
<dbReference type="OrthoDB" id="3886018at2759"/>
<proteinExistence type="predicted"/>
<feature type="chain" id="PRO_5024888339" evidence="1">
    <location>
        <begin position="19"/>
        <end position="314"/>
    </location>
</feature>
<feature type="signal peptide" evidence="1">
    <location>
        <begin position="1"/>
        <end position="18"/>
    </location>
</feature>
<gene>
    <name evidence="2" type="ORF">BDV27DRAFT_150505</name>
</gene>